<evidence type="ECO:0000313" key="3">
    <source>
        <dbReference type="Proteomes" id="UP000318437"/>
    </source>
</evidence>
<accession>A0A5C6CWF5</accession>
<reference evidence="2 3" key="1">
    <citation type="submission" date="2019-02" db="EMBL/GenBank/DDBJ databases">
        <title>Deep-cultivation of Planctomycetes and their phenomic and genomic characterization uncovers novel biology.</title>
        <authorList>
            <person name="Wiegand S."/>
            <person name="Jogler M."/>
            <person name="Boedeker C."/>
            <person name="Pinto D."/>
            <person name="Vollmers J."/>
            <person name="Rivas-Marin E."/>
            <person name="Kohn T."/>
            <person name="Peeters S.H."/>
            <person name="Heuer A."/>
            <person name="Rast P."/>
            <person name="Oberbeckmann S."/>
            <person name="Bunk B."/>
            <person name="Jeske O."/>
            <person name="Meyerdierks A."/>
            <person name="Storesund J.E."/>
            <person name="Kallscheuer N."/>
            <person name="Luecker S."/>
            <person name="Lage O.M."/>
            <person name="Pohl T."/>
            <person name="Merkel B.J."/>
            <person name="Hornburger P."/>
            <person name="Mueller R.-W."/>
            <person name="Bruemmer F."/>
            <person name="Labrenz M."/>
            <person name="Spormann A.M."/>
            <person name="Op Den Camp H."/>
            <person name="Overmann J."/>
            <person name="Amann R."/>
            <person name="Jetten M.S.M."/>
            <person name="Mascher T."/>
            <person name="Medema M.H."/>
            <person name="Devos D.P."/>
            <person name="Kaster A.-K."/>
            <person name="Ovreas L."/>
            <person name="Rohde M."/>
            <person name="Galperin M.Y."/>
            <person name="Jogler C."/>
        </authorList>
    </citation>
    <scope>NUCLEOTIDE SEQUENCE [LARGE SCALE GENOMIC DNA]</scope>
    <source>
        <strain evidence="2 3">Pla144</strain>
    </source>
</reference>
<feature type="signal peptide" evidence="1">
    <location>
        <begin position="1"/>
        <end position="25"/>
    </location>
</feature>
<keyword evidence="1" id="KW-0732">Signal</keyword>
<evidence type="ECO:0000256" key="1">
    <source>
        <dbReference type="SAM" id="SignalP"/>
    </source>
</evidence>
<dbReference type="AlphaFoldDB" id="A0A5C6CWF5"/>
<gene>
    <name evidence="2" type="ORF">Pla144_00890</name>
</gene>
<protein>
    <submittedName>
        <fullName evidence="2">Uncharacterized protein</fullName>
    </submittedName>
</protein>
<sequence length="76" mass="8249" precursor="true">MYKKLIIMLAVVAGLAIADAPAANAWGYRRIAPVRRVLGPPYPIARRVVAGPVIYRRPIYRAPVVYGPGVFVGVGF</sequence>
<evidence type="ECO:0000313" key="2">
    <source>
        <dbReference type="EMBL" id="TWU29313.1"/>
    </source>
</evidence>
<feature type="chain" id="PRO_5022924900" evidence="1">
    <location>
        <begin position="26"/>
        <end position="76"/>
    </location>
</feature>
<dbReference type="EMBL" id="SJPS01000001">
    <property type="protein sequence ID" value="TWU29313.1"/>
    <property type="molecule type" value="Genomic_DNA"/>
</dbReference>
<keyword evidence="3" id="KW-1185">Reference proteome</keyword>
<name>A0A5C6CWF5_9BACT</name>
<proteinExistence type="predicted"/>
<dbReference type="Proteomes" id="UP000318437">
    <property type="component" value="Unassembled WGS sequence"/>
</dbReference>
<comment type="caution">
    <text evidence="2">The sequence shown here is derived from an EMBL/GenBank/DDBJ whole genome shotgun (WGS) entry which is preliminary data.</text>
</comment>
<dbReference type="RefSeq" id="WP_146447358.1">
    <property type="nucleotide sequence ID" value="NZ_SJPS01000001.1"/>
</dbReference>
<organism evidence="2 3">
    <name type="scientific">Bythopirellula polymerisocia</name>
    <dbReference type="NCBI Taxonomy" id="2528003"/>
    <lineage>
        <taxon>Bacteria</taxon>
        <taxon>Pseudomonadati</taxon>
        <taxon>Planctomycetota</taxon>
        <taxon>Planctomycetia</taxon>
        <taxon>Pirellulales</taxon>
        <taxon>Lacipirellulaceae</taxon>
        <taxon>Bythopirellula</taxon>
    </lineage>
</organism>